<dbReference type="Pfam" id="PF01243">
    <property type="entry name" value="PNPOx_N"/>
    <property type="match status" value="1"/>
</dbReference>
<sequence>MNRINMEEVKNKYLEFTGELRSLMLSTLDEEGNPFISYAPFVAHDNKMYIYISRIANHYHHLDKRPQVDVLLIEDEAVSNNLFARQRARFPCTAKNVGNEGYPEVFALFEEKFPAKLVTMLRGLDFSLFELTTQTGRYVAGFGLAFDLDLAGDQIEHVARDGHASSTAAK</sequence>
<reference evidence="3 4" key="1">
    <citation type="submission" date="2020-08" db="EMBL/GenBank/DDBJ databases">
        <title>A Genomic Blueprint of the Chicken Gut Microbiome.</title>
        <authorList>
            <person name="Gilroy R."/>
            <person name="Ravi A."/>
            <person name="Getino M."/>
            <person name="Pursley I."/>
            <person name="Horton D.L."/>
            <person name="Alikhan N.-F."/>
            <person name="Baker D."/>
            <person name="Gharbi K."/>
            <person name="Hall N."/>
            <person name="Watson M."/>
            <person name="Adriaenssens E.M."/>
            <person name="Foster-Nyarko E."/>
            <person name="Jarju S."/>
            <person name="Secka A."/>
            <person name="Antonio M."/>
            <person name="Oren A."/>
            <person name="Chaudhuri R."/>
            <person name="La Ragione R.M."/>
            <person name="Hildebrand F."/>
            <person name="Pallen M.J."/>
        </authorList>
    </citation>
    <scope>NUCLEOTIDE SEQUENCE [LARGE SCALE GENOMIC DNA]</scope>
    <source>
        <strain evidence="3 4">Sa2BVA9</strain>
    </source>
</reference>
<evidence type="ECO:0000259" key="2">
    <source>
        <dbReference type="Pfam" id="PF01243"/>
    </source>
</evidence>
<evidence type="ECO:0000256" key="1">
    <source>
        <dbReference type="ARBA" id="ARBA00023002"/>
    </source>
</evidence>
<feature type="domain" description="Pyridoxamine 5'-phosphate oxidase N-terminal" evidence="2">
    <location>
        <begin position="11"/>
        <end position="139"/>
    </location>
</feature>
<dbReference type="InterPro" id="IPR014419">
    <property type="entry name" value="HutZ"/>
</dbReference>
<dbReference type="InterPro" id="IPR052019">
    <property type="entry name" value="F420H2_bilvrd_red/Heme_oxyg"/>
</dbReference>
<organism evidence="3 4">
    <name type="scientific">Paenibacillus gallinarum</name>
    <dbReference type="NCBI Taxonomy" id="2762232"/>
    <lineage>
        <taxon>Bacteria</taxon>
        <taxon>Bacillati</taxon>
        <taxon>Bacillota</taxon>
        <taxon>Bacilli</taxon>
        <taxon>Bacillales</taxon>
        <taxon>Paenibacillaceae</taxon>
        <taxon>Paenibacillus</taxon>
    </lineage>
</organism>
<accession>A0ABR8T300</accession>
<dbReference type="PIRSF" id="PIRSF004633">
    <property type="entry name" value="UCP_PLP_oxd"/>
    <property type="match status" value="1"/>
</dbReference>
<proteinExistence type="predicted"/>
<dbReference type="Proteomes" id="UP000608071">
    <property type="component" value="Unassembled WGS sequence"/>
</dbReference>
<keyword evidence="4" id="KW-1185">Reference proteome</keyword>
<name>A0ABR8T300_9BACL</name>
<comment type="caution">
    <text evidence="3">The sequence shown here is derived from an EMBL/GenBank/DDBJ whole genome shotgun (WGS) entry which is preliminary data.</text>
</comment>
<dbReference type="InterPro" id="IPR012349">
    <property type="entry name" value="Split_barrel_FMN-bd"/>
</dbReference>
<evidence type="ECO:0000313" key="4">
    <source>
        <dbReference type="Proteomes" id="UP000608071"/>
    </source>
</evidence>
<dbReference type="Gene3D" id="2.30.110.10">
    <property type="entry name" value="Electron Transport, Fmn-binding Protein, Chain A"/>
    <property type="match status" value="1"/>
</dbReference>
<dbReference type="EMBL" id="JACSQL010000010">
    <property type="protein sequence ID" value="MBD7970133.1"/>
    <property type="molecule type" value="Genomic_DNA"/>
</dbReference>
<dbReference type="SUPFAM" id="SSF50475">
    <property type="entry name" value="FMN-binding split barrel"/>
    <property type="match status" value="1"/>
</dbReference>
<dbReference type="PANTHER" id="PTHR35176:SF6">
    <property type="entry name" value="HEME OXYGENASE HI_0854-RELATED"/>
    <property type="match status" value="1"/>
</dbReference>
<keyword evidence="1" id="KW-0560">Oxidoreductase</keyword>
<gene>
    <name evidence="3" type="ORF">H9647_18890</name>
</gene>
<dbReference type="PANTHER" id="PTHR35176">
    <property type="entry name" value="HEME OXYGENASE HI_0854-RELATED"/>
    <property type="match status" value="1"/>
</dbReference>
<protein>
    <submittedName>
        <fullName evidence="3">Pyridoxamine 5'-phosphate oxidase family protein</fullName>
    </submittedName>
</protein>
<evidence type="ECO:0000313" key="3">
    <source>
        <dbReference type="EMBL" id="MBD7970133.1"/>
    </source>
</evidence>
<dbReference type="InterPro" id="IPR011576">
    <property type="entry name" value="Pyridox_Oxase_N"/>
</dbReference>